<gene>
    <name evidence="1" type="ORF">SPARVUS_LOCUS6239534</name>
</gene>
<accession>A0ABN9D0E0</accession>
<dbReference type="EMBL" id="CATNWA010013893">
    <property type="protein sequence ID" value="CAI9565940.1"/>
    <property type="molecule type" value="Genomic_DNA"/>
</dbReference>
<evidence type="ECO:0000313" key="1">
    <source>
        <dbReference type="EMBL" id="CAI9565940.1"/>
    </source>
</evidence>
<proteinExistence type="predicted"/>
<dbReference type="Proteomes" id="UP001162483">
    <property type="component" value="Unassembled WGS sequence"/>
</dbReference>
<sequence>METHSMKLFTHCCSANLTYRKRLTSLRIVVVLIWSLAIDSADSW</sequence>
<protein>
    <submittedName>
        <fullName evidence="1">Uncharacterized protein</fullName>
    </submittedName>
</protein>
<name>A0ABN9D0E0_9NEOB</name>
<organism evidence="1 2">
    <name type="scientific">Staurois parvus</name>
    <dbReference type="NCBI Taxonomy" id="386267"/>
    <lineage>
        <taxon>Eukaryota</taxon>
        <taxon>Metazoa</taxon>
        <taxon>Chordata</taxon>
        <taxon>Craniata</taxon>
        <taxon>Vertebrata</taxon>
        <taxon>Euteleostomi</taxon>
        <taxon>Amphibia</taxon>
        <taxon>Batrachia</taxon>
        <taxon>Anura</taxon>
        <taxon>Neobatrachia</taxon>
        <taxon>Ranoidea</taxon>
        <taxon>Ranidae</taxon>
        <taxon>Staurois</taxon>
    </lineage>
</organism>
<evidence type="ECO:0000313" key="2">
    <source>
        <dbReference type="Proteomes" id="UP001162483"/>
    </source>
</evidence>
<comment type="caution">
    <text evidence="1">The sequence shown here is derived from an EMBL/GenBank/DDBJ whole genome shotgun (WGS) entry which is preliminary data.</text>
</comment>
<keyword evidence="2" id="KW-1185">Reference proteome</keyword>
<reference evidence="1" key="1">
    <citation type="submission" date="2023-05" db="EMBL/GenBank/DDBJ databases">
        <authorList>
            <person name="Stuckert A."/>
        </authorList>
    </citation>
    <scope>NUCLEOTIDE SEQUENCE</scope>
</reference>